<reference evidence="1" key="2">
    <citation type="journal article" date="2015" name="Fish Shellfish Immunol.">
        <title>Early steps in the European eel (Anguilla anguilla)-Vibrio vulnificus interaction in the gills: Role of the RtxA13 toxin.</title>
        <authorList>
            <person name="Callol A."/>
            <person name="Pajuelo D."/>
            <person name="Ebbesson L."/>
            <person name="Teles M."/>
            <person name="MacKenzie S."/>
            <person name="Amaro C."/>
        </authorList>
    </citation>
    <scope>NUCLEOTIDE SEQUENCE</scope>
</reference>
<dbReference type="EMBL" id="GBXM01014484">
    <property type="protein sequence ID" value="JAH94093.1"/>
    <property type="molecule type" value="Transcribed_RNA"/>
</dbReference>
<organism evidence="1">
    <name type="scientific">Anguilla anguilla</name>
    <name type="common">European freshwater eel</name>
    <name type="synonym">Muraena anguilla</name>
    <dbReference type="NCBI Taxonomy" id="7936"/>
    <lineage>
        <taxon>Eukaryota</taxon>
        <taxon>Metazoa</taxon>
        <taxon>Chordata</taxon>
        <taxon>Craniata</taxon>
        <taxon>Vertebrata</taxon>
        <taxon>Euteleostomi</taxon>
        <taxon>Actinopterygii</taxon>
        <taxon>Neopterygii</taxon>
        <taxon>Teleostei</taxon>
        <taxon>Anguilliformes</taxon>
        <taxon>Anguillidae</taxon>
        <taxon>Anguilla</taxon>
    </lineage>
</organism>
<accession>A0A0E9WXA3</accession>
<reference evidence="1" key="1">
    <citation type="submission" date="2014-11" db="EMBL/GenBank/DDBJ databases">
        <authorList>
            <person name="Amaro Gonzalez C."/>
        </authorList>
    </citation>
    <scope>NUCLEOTIDE SEQUENCE</scope>
</reference>
<name>A0A0E9WXA3_ANGAN</name>
<evidence type="ECO:0000313" key="1">
    <source>
        <dbReference type="EMBL" id="JAH94093.1"/>
    </source>
</evidence>
<dbReference type="AlphaFoldDB" id="A0A0E9WXA3"/>
<sequence>MSDVVSVPFSLVMPQTVVRLFSRLQMGGSGTLLILKNATKKKKCSSLLLHVIDYSERKKGNRAPEETLKKGSVNI</sequence>
<proteinExistence type="predicted"/>
<protein>
    <submittedName>
        <fullName evidence="1">Uncharacterized protein</fullName>
    </submittedName>
</protein>